<dbReference type="InterPro" id="IPR044855">
    <property type="entry name" value="CoA-Trfase_III_dom3_sf"/>
</dbReference>
<reference evidence="2" key="1">
    <citation type="submission" date="2020-03" db="EMBL/GenBank/DDBJ databases">
        <authorList>
            <person name="Guo F."/>
        </authorList>
    </citation>
    <scope>NUCLEOTIDE SEQUENCE</scope>
    <source>
        <strain evidence="2">JCM 30134</strain>
    </source>
</reference>
<evidence type="ECO:0000313" key="2">
    <source>
        <dbReference type="EMBL" id="NHO67016.1"/>
    </source>
</evidence>
<dbReference type="InterPro" id="IPR023606">
    <property type="entry name" value="CoA-Trfase_III_dom_1_sf"/>
</dbReference>
<dbReference type="Proteomes" id="UP000787472">
    <property type="component" value="Unassembled WGS sequence"/>
</dbReference>
<keyword evidence="2" id="KW-0808">Transferase</keyword>
<dbReference type="RefSeq" id="WP_167188915.1">
    <property type="nucleotide sequence ID" value="NZ_JAAONZ010000013.1"/>
</dbReference>
<dbReference type="Gene3D" id="3.30.1540.10">
    <property type="entry name" value="formyl-coa transferase, domain 3"/>
    <property type="match status" value="1"/>
</dbReference>
<dbReference type="InterPro" id="IPR003673">
    <property type="entry name" value="CoA-Trfase_fam_III"/>
</dbReference>
<organism evidence="2 3">
    <name type="scientific">Pseudomaricurvus hydrocarbonicus</name>
    <dbReference type="NCBI Taxonomy" id="1470433"/>
    <lineage>
        <taxon>Bacteria</taxon>
        <taxon>Pseudomonadati</taxon>
        <taxon>Pseudomonadota</taxon>
        <taxon>Gammaproteobacteria</taxon>
        <taxon>Cellvibrionales</taxon>
        <taxon>Cellvibrionaceae</taxon>
        <taxon>Pseudomaricurvus</taxon>
    </lineage>
</organism>
<dbReference type="PANTHER" id="PTHR48228:SF5">
    <property type="entry name" value="ALPHA-METHYLACYL-COA RACEMASE"/>
    <property type="match status" value="1"/>
</dbReference>
<dbReference type="AlphaFoldDB" id="A0A9E5MML2"/>
<keyword evidence="3" id="KW-1185">Reference proteome</keyword>
<sequence>MGPLSGYRVIELAGLGPCPMAGMLLADMGAEVICIDRGGNLPPLYTEDMSRRGKKSIVVNLKSPQGRETLLQLIATADVLIEGFRPGVTEKLGIGPQDCHAVNPALVYGRMTGWGQTGPLAHNAGHDINYISITGALHAIGVKGQKPVVPLNLVGDFGGGTMFLVSGVLAALLEAKNSGKGQVVDAAMVDGAANLMWMCHSFHASNMWNFNERGVNMLDGGAFYYDTYETADGKYVAIGAIEPQFFTTLVEKGGLDPDIFNLHTQNDADQWDAKKAILAEVIKQKSRDEWCALLENTDACFSPVLTAHEAFDYPHNRERDAYIELDGYKQPAPAPRFSRTRSEVRHGQHPPGHDTRTVLEHLGLSGDAIQTLLEQGAVE</sequence>
<dbReference type="SUPFAM" id="SSF89796">
    <property type="entry name" value="CoA-transferase family III (CaiB/BaiF)"/>
    <property type="match status" value="1"/>
</dbReference>
<comment type="caution">
    <text evidence="2">The sequence shown here is derived from an EMBL/GenBank/DDBJ whole genome shotgun (WGS) entry which is preliminary data.</text>
</comment>
<dbReference type="Gene3D" id="3.40.50.10540">
    <property type="entry name" value="Crotonobetainyl-coa:carnitine coa-transferase, domain 1"/>
    <property type="match status" value="1"/>
</dbReference>
<dbReference type="InterPro" id="IPR050509">
    <property type="entry name" value="CoA-transferase_III"/>
</dbReference>
<protein>
    <submittedName>
        <fullName evidence="2">CoA transferase</fullName>
    </submittedName>
</protein>
<feature type="region of interest" description="Disordered" evidence="1">
    <location>
        <begin position="330"/>
        <end position="354"/>
    </location>
</feature>
<evidence type="ECO:0000313" key="3">
    <source>
        <dbReference type="Proteomes" id="UP000787472"/>
    </source>
</evidence>
<dbReference type="GO" id="GO:0016740">
    <property type="term" value="F:transferase activity"/>
    <property type="evidence" value="ECO:0007669"/>
    <property type="project" value="UniProtKB-KW"/>
</dbReference>
<feature type="compositionally biased region" description="Basic and acidic residues" evidence="1">
    <location>
        <begin position="340"/>
        <end position="354"/>
    </location>
</feature>
<evidence type="ECO:0000256" key="1">
    <source>
        <dbReference type="SAM" id="MobiDB-lite"/>
    </source>
</evidence>
<accession>A0A9E5MML2</accession>
<dbReference type="Pfam" id="PF02515">
    <property type="entry name" value="CoA_transf_3"/>
    <property type="match status" value="1"/>
</dbReference>
<name>A0A9E5MML2_9GAMM</name>
<dbReference type="PANTHER" id="PTHR48228">
    <property type="entry name" value="SUCCINYL-COA--D-CITRAMALATE COA-TRANSFERASE"/>
    <property type="match status" value="1"/>
</dbReference>
<gene>
    <name evidence="2" type="ORF">G8770_15805</name>
</gene>
<proteinExistence type="predicted"/>
<dbReference type="EMBL" id="JAAONZ010000013">
    <property type="protein sequence ID" value="NHO67016.1"/>
    <property type="molecule type" value="Genomic_DNA"/>
</dbReference>